<dbReference type="Proteomes" id="UP000198393">
    <property type="component" value="Unassembled WGS sequence"/>
</dbReference>
<dbReference type="AlphaFoldDB" id="A0A239LWK1"/>
<evidence type="ECO:0000256" key="1">
    <source>
        <dbReference type="ARBA" id="ARBA00006479"/>
    </source>
</evidence>
<dbReference type="PANTHER" id="PTHR18964:SF149">
    <property type="entry name" value="BIFUNCTIONAL UDP-N-ACETYLGLUCOSAMINE 2-EPIMERASE_N-ACETYLMANNOSAMINE KINASE"/>
    <property type="match status" value="1"/>
</dbReference>
<dbReference type="EMBL" id="FZPD01000006">
    <property type="protein sequence ID" value="SNT34342.1"/>
    <property type="molecule type" value="Genomic_DNA"/>
</dbReference>
<keyword evidence="2" id="KW-0808">Transferase</keyword>
<dbReference type="PROSITE" id="PS01125">
    <property type="entry name" value="ROK"/>
    <property type="match status" value="1"/>
</dbReference>
<dbReference type="InterPro" id="IPR000600">
    <property type="entry name" value="ROK"/>
</dbReference>
<dbReference type="InterPro" id="IPR043129">
    <property type="entry name" value="ATPase_NBD"/>
</dbReference>
<name>A0A239LWK1_EKHLU</name>
<proteinExistence type="inferred from homology"/>
<dbReference type="Pfam" id="PF00480">
    <property type="entry name" value="ROK"/>
    <property type="match status" value="1"/>
</dbReference>
<evidence type="ECO:0000313" key="3">
    <source>
        <dbReference type="Proteomes" id="UP000198393"/>
    </source>
</evidence>
<dbReference type="OrthoDB" id="9810372at2"/>
<organism evidence="2 3">
    <name type="scientific">Ekhidna lutea</name>
    <dbReference type="NCBI Taxonomy" id="447679"/>
    <lineage>
        <taxon>Bacteria</taxon>
        <taxon>Pseudomonadati</taxon>
        <taxon>Bacteroidota</taxon>
        <taxon>Cytophagia</taxon>
        <taxon>Cytophagales</taxon>
        <taxon>Reichenbachiellaceae</taxon>
        <taxon>Ekhidna</taxon>
    </lineage>
</organism>
<protein>
    <submittedName>
        <fullName evidence="2">Glucokinase</fullName>
    </submittedName>
</protein>
<keyword evidence="3" id="KW-1185">Reference proteome</keyword>
<keyword evidence="2" id="KW-0418">Kinase</keyword>
<dbReference type="SUPFAM" id="SSF53067">
    <property type="entry name" value="Actin-like ATPase domain"/>
    <property type="match status" value="1"/>
</dbReference>
<dbReference type="RefSeq" id="WP_089358092.1">
    <property type="nucleotide sequence ID" value="NZ_FZPD01000006.1"/>
</dbReference>
<dbReference type="GO" id="GO:0016301">
    <property type="term" value="F:kinase activity"/>
    <property type="evidence" value="ECO:0007669"/>
    <property type="project" value="UniProtKB-KW"/>
</dbReference>
<evidence type="ECO:0000313" key="2">
    <source>
        <dbReference type="EMBL" id="SNT34342.1"/>
    </source>
</evidence>
<gene>
    <name evidence="2" type="ORF">SAMN05421640_3414</name>
</gene>
<comment type="similarity">
    <text evidence="1">Belongs to the ROK (NagC/XylR) family.</text>
</comment>
<dbReference type="Gene3D" id="3.30.420.40">
    <property type="match status" value="2"/>
</dbReference>
<accession>A0A239LWK1</accession>
<dbReference type="InterPro" id="IPR049874">
    <property type="entry name" value="ROK_cs"/>
</dbReference>
<reference evidence="2 3" key="1">
    <citation type="submission" date="2017-06" db="EMBL/GenBank/DDBJ databases">
        <authorList>
            <person name="Kim H.J."/>
            <person name="Triplett B.A."/>
        </authorList>
    </citation>
    <scope>NUCLEOTIDE SEQUENCE [LARGE SCALE GENOMIC DNA]</scope>
    <source>
        <strain evidence="2 3">DSM 19307</strain>
    </source>
</reference>
<sequence length="322" mass="34611">MTSKLAIGIDIGGTNSKFGIADRKGNIIAQSRIKTQQYSDYFSFIATLKKEIEQLHPIDDVIGIGVGAPNANYYKGTIVNPPNLPWKGVSRFAEEVEKVFGLKCVLTNDANAAALGEMVYGKAKNMKDFVVLTVGTGLGSGIVINGDVVYGKHGFAGELGHTLVSANGRHCACGKRGCLETYVSATGIRRTVYKLLADYTDPSMLRSISFDDLSTRTITEAAAKGDKIAIEAFKYTGRVLGMKLSDFVVHTDPEAIFLLGGLSKAGDHIFTPAQENMEKYLMPLFLDKKIQLQPSGLKDDDAPILGASSLVWKYLAGSAGES</sequence>
<dbReference type="PANTHER" id="PTHR18964">
    <property type="entry name" value="ROK (REPRESSOR, ORF, KINASE) FAMILY"/>
    <property type="match status" value="1"/>
</dbReference>